<reference evidence="2 3" key="1">
    <citation type="journal article" date="2018" name="Mol. Biol. Evol.">
        <title>Broad Genomic Sampling Reveals a Smut Pathogenic Ancestry of the Fungal Clade Ustilaginomycotina.</title>
        <authorList>
            <person name="Kijpornyongpan T."/>
            <person name="Mondo S.J."/>
            <person name="Barry K."/>
            <person name="Sandor L."/>
            <person name="Lee J."/>
            <person name="Lipzen A."/>
            <person name="Pangilinan J."/>
            <person name="LaButti K."/>
            <person name="Hainaut M."/>
            <person name="Henrissat B."/>
            <person name="Grigoriev I.V."/>
            <person name="Spatafora J.W."/>
            <person name="Aime M.C."/>
        </authorList>
    </citation>
    <scope>NUCLEOTIDE SEQUENCE [LARGE SCALE GENOMIC DNA]</scope>
    <source>
        <strain evidence="2 3">MCA 4186</strain>
    </source>
</reference>
<feature type="compositionally biased region" description="Polar residues" evidence="1">
    <location>
        <begin position="361"/>
        <end position="372"/>
    </location>
</feature>
<feature type="compositionally biased region" description="Low complexity" evidence="1">
    <location>
        <begin position="414"/>
        <end position="427"/>
    </location>
</feature>
<keyword evidence="3" id="KW-1185">Reference proteome</keyword>
<sequence length="521" mass="55935">MVSRANLLAGLRTGGPRSSSPGVDSGSFPSSGYQTPASPTMHGGKPASPNALKANAAVFTPTSRFGTPPMGGGELQQAQQQSPSPHQRFSPTREQQMQQEQQAALEAQLSAMRIQQLVASQNQGLAAMYGATQGQPQQQQQLHYEQLLRQQQQQTDARRTQQQLEAIRAQSIAAQQLQQQTQVATQQRMLLAQIQAEYERQAQVAARTEQYGAQTNSAAEQRQAAQASIQASLRQRQSQQQQQAAYAQLVEQQQAQQAHDEQAQLMQRLQYIQMQVAQQQQLQQQAVAMAAMQQQQQQHMYSLEQQLGRVGTPPNAKAQQQRERTVSHADTAASWRTRAPAASTGSATSTPSIIVDDSASEKSFASESGTPDTSEENVQIGADRFNSVSARKTAAANAAAVMTARYGAVSDGTASKPSAAPIAAPASRITALAQPPRGRSATEGKITAPTTNGTVAPGVGLGLPNQPMRQPKGPPTEFRDVNFASRISARTRKEAMSRLCASPRASTFSAARSFTMPVQAA</sequence>
<evidence type="ECO:0000313" key="2">
    <source>
        <dbReference type="EMBL" id="PWN97429.1"/>
    </source>
</evidence>
<proteinExistence type="predicted"/>
<dbReference type="STRING" id="58919.A0A316Z753"/>
<dbReference type="AlphaFoldDB" id="A0A316Z753"/>
<dbReference type="Proteomes" id="UP000245946">
    <property type="component" value="Unassembled WGS sequence"/>
</dbReference>
<feature type="region of interest" description="Disordered" evidence="1">
    <location>
        <begin position="410"/>
        <end position="465"/>
    </location>
</feature>
<name>A0A316Z753_9BASI</name>
<dbReference type="GeneID" id="37273251"/>
<accession>A0A316Z753</accession>
<dbReference type="RefSeq" id="XP_025597708.1">
    <property type="nucleotide sequence ID" value="XM_025745707.1"/>
</dbReference>
<protein>
    <submittedName>
        <fullName evidence="2">Uncharacterized protein</fullName>
    </submittedName>
</protein>
<feature type="region of interest" description="Disordered" evidence="1">
    <location>
        <begin position="309"/>
        <end position="378"/>
    </location>
</feature>
<dbReference type="EMBL" id="KZ819295">
    <property type="protein sequence ID" value="PWN97429.1"/>
    <property type="molecule type" value="Genomic_DNA"/>
</dbReference>
<organism evidence="2 3">
    <name type="scientific">Tilletiopsis washingtonensis</name>
    <dbReference type="NCBI Taxonomy" id="58919"/>
    <lineage>
        <taxon>Eukaryota</taxon>
        <taxon>Fungi</taxon>
        <taxon>Dikarya</taxon>
        <taxon>Basidiomycota</taxon>
        <taxon>Ustilaginomycotina</taxon>
        <taxon>Exobasidiomycetes</taxon>
        <taxon>Entylomatales</taxon>
        <taxon>Entylomatales incertae sedis</taxon>
        <taxon>Tilletiopsis</taxon>
    </lineage>
</organism>
<dbReference type="OrthoDB" id="3364568at2759"/>
<feature type="region of interest" description="Disordered" evidence="1">
    <location>
        <begin position="1"/>
        <end position="100"/>
    </location>
</feature>
<feature type="compositionally biased region" description="Low complexity" evidence="1">
    <location>
        <begin position="76"/>
        <end position="87"/>
    </location>
</feature>
<evidence type="ECO:0000313" key="3">
    <source>
        <dbReference type="Proteomes" id="UP000245946"/>
    </source>
</evidence>
<evidence type="ECO:0000256" key="1">
    <source>
        <dbReference type="SAM" id="MobiDB-lite"/>
    </source>
</evidence>
<gene>
    <name evidence="2" type="ORF">FA09DRAFT_53827</name>
</gene>
<feature type="compositionally biased region" description="Low complexity" evidence="1">
    <location>
        <begin position="336"/>
        <end position="352"/>
    </location>
</feature>
<feature type="compositionally biased region" description="Polar residues" evidence="1">
    <location>
        <begin position="16"/>
        <end position="38"/>
    </location>
</feature>